<evidence type="ECO:0000256" key="8">
    <source>
        <dbReference type="PROSITE-ProRule" id="PRU00278"/>
    </source>
</evidence>
<dbReference type="Pfam" id="PF13145">
    <property type="entry name" value="Rotamase_2"/>
    <property type="match status" value="1"/>
</dbReference>
<dbReference type="SUPFAM" id="SSF54534">
    <property type="entry name" value="FKBP-like"/>
    <property type="match status" value="1"/>
</dbReference>
<dbReference type="InterPro" id="IPR050245">
    <property type="entry name" value="PrsA_foldase"/>
</dbReference>
<evidence type="ECO:0000256" key="1">
    <source>
        <dbReference type="ARBA" id="ARBA00000971"/>
    </source>
</evidence>
<dbReference type="RefSeq" id="WP_348864815.1">
    <property type="nucleotide sequence ID" value="NZ_JBEAAL010000047.1"/>
</dbReference>
<evidence type="ECO:0000313" key="10">
    <source>
        <dbReference type="EMBL" id="MEQ1409534.1"/>
    </source>
</evidence>
<evidence type="ECO:0000313" key="11">
    <source>
        <dbReference type="Proteomes" id="UP001496627"/>
    </source>
</evidence>
<sequence>MVKRLLKEPLVHFFLIALAIFAMHGVVGDKSVPAPDVIVVTASKVEQMGSVFTKTWQRPPTGRELKGLIDDHVREEILVREALALGLDKDDTVIRRRLRQKMEFLVIDEADAPVPTDAELNVYLNAHPGAFETDPMLAFQQVFLNPERQGDAIARNAASTLEALATIPSTDPASLGDVTQLPPVVELTGKTAIAQMFGGEFAEALDKVPVGQWIGPVASGFGLHLVRVTERKPGRLPALGDVRAAVMREWANDRRVALEDRRFAEALKRYDVTIENLAVARTVP</sequence>
<evidence type="ECO:0000256" key="7">
    <source>
        <dbReference type="ARBA" id="ARBA00031484"/>
    </source>
</evidence>
<evidence type="ECO:0000256" key="5">
    <source>
        <dbReference type="ARBA" id="ARBA00023110"/>
    </source>
</evidence>
<reference evidence="10 11" key="1">
    <citation type="submission" date="2024-05" db="EMBL/GenBank/DDBJ databases">
        <title>Neorhizobium sp. Rsf11, a plant growth promoting and heavy metal resistant PAH-degrader.</title>
        <authorList>
            <person name="Golubev S.N."/>
            <person name="Muratova A.Y."/>
            <person name="Markelova M.I."/>
        </authorList>
    </citation>
    <scope>NUCLEOTIDE SEQUENCE [LARGE SCALE GENOMIC DNA]</scope>
    <source>
        <strain evidence="10 11">Rsf11</strain>
    </source>
</reference>
<dbReference type="InterPro" id="IPR046357">
    <property type="entry name" value="PPIase_dom_sf"/>
</dbReference>
<keyword evidence="5 8" id="KW-0697">Rotamase</keyword>
<accession>A0ABV0MFC5</accession>
<dbReference type="PANTHER" id="PTHR47245">
    <property type="entry name" value="PEPTIDYLPROLYL ISOMERASE"/>
    <property type="match status" value="1"/>
</dbReference>
<evidence type="ECO:0000256" key="2">
    <source>
        <dbReference type="ARBA" id="ARBA00007656"/>
    </source>
</evidence>
<dbReference type="GO" id="GO:0016853">
    <property type="term" value="F:isomerase activity"/>
    <property type="evidence" value="ECO:0007669"/>
    <property type="project" value="UniProtKB-KW"/>
</dbReference>
<dbReference type="EMBL" id="JBEAAL010000047">
    <property type="protein sequence ID" value="MEQ1409534.1"/>
    <property type="molecule type" value="Genomic_DNA"/>
</dbReference>
<dbReference type="Proteomes" id="UP001496627">
    <property type="component" value="Unassembled WGS sequence"/>
</dbReference>
<evidence type="ECO:0000256" key="6">
    <source>
        <dbReference type="ARBA" id="ARBA00030642"/>
    </source>
</evidence>
<evidence type="ECO:0000256" key="3">
    <source>
        <dbReference type="ARBA" id="ARBA00013194"/>
    </source>
</evidence>
<dbReference type="EC" id="5.2.1.8" evidence="3"/>
<dbReference type="InterPro" id="IPR000297">
    <property type="entry name" value="PPIase_PpiC"/>
</dbReference>
<comment type="similarity">
    <text evidence="2">Belongs to the PpiC/parvulin rotamase family.</text>
</comment>
<keyword evidence="8 10" id="KW-0413">Isomerase</keyword>
<gene>
    <name evidence="10" type="ORF">ABK249_32025</name>
</gene>
<organism evidence="10 11">
    <name type="scientific">Neorhizobium phenanthreniclasticum</name>
    <dbReference type="NCBI Taxonomy" id="3157917"/>
    <lineage>
        <taxon>Bacteria</taxon>
        <taxon>Pseudomonadati</taxon>
        <taxon>Pseudomonadota</taxon>
        <taxon>Alphaproteobacteria</taxon>
        <taxon>Hyphomicrobiales</taxon>
        <taxon>Rhizobiaceae</taxon>
        <taxon>Rhizobium/Agrobacterium group</taxon>
        <taxon>Neorhizobium</taxon>
    </lineage>
</organism>
<proteinExistence type="inferred from homology"/>
<dbReference type="PROSITE" id="PS50198">
    <property type="entry name" value="PPIC_PPIASE_2"/>
    <property type="match status" value="1"/>
</dbReference>
<feature type="domain" description="PpiC" evidence="9">
    <location>
        <begin position="115"/>
        <end position="230"/>
    </location>
</feature>
<evidence type="ECO:0000259" key="9">
    <source>
        <dbReference type="PROSITE" id="PS50198"/>
    </source>
</evidence>
<comment type="caution">
    <text evidence="10">The sequence shown here is derived from an EMBL/GenBank/DDBJ whole genome shotgun (WGS) entry which is preliminary data.</text>
</comment>
<comment type="catalytic activity">
    <reaction evidence="1">
        <text>[protein]-peptidylproline (omega=180) = [protein]-peptidylproline (omega=0)</text>
        <dbReference type="Rhea" id="RHEA:16237"/>
        <dbReference type="Rhea" id="RHEA-COMP:10747"/>
        <dbReference type="Rhea" id="RHEA-COMP:10748"/>
        <dbReference type="ChEBI" id="CHEBI:83833"/>
        <dbReference type="ChEBI" id="CHEBI:83834"/>
        <dbReference type="EC" id="5.2.1.8"/>
    </reaction>
</comment>
<keyword evidence="11" id="KW-1185">Reference proteome</keyword>
<evidence type="ECO:0000256" key="4">
    <source>
        <dbReference type="ARBA" id="ARBA00018370"/>
    </source>
</evidence>
<dbReference type="Gene3D" id="3.10.50.40">
    <property type="match status" value="1"/>
</dbReference>
<name>A0ABV0MFC5_9HYPH</name>
<dbReference type="PANTHER" id="PTHR47245:SF2">
    <property type="entry name" value="PEPTIDYL-PROLYL CIS-TRANS ISOMERASE HP_0175-RELATED"/>
    <property type="match status" value="1"/>
</dbReference>
<protein>
    <recommendedName>
        <fullName evidence="4">Parvulin-like PPIase</fullName>
        <ecNumber evidence="3">5.2.1.8</ecNumber>
    </recommendedName>
    <alternativeName>
        <fullName evidence="6">Peptidyl-prolyl cis-trans isomerase plp</fullName>
    </alternativeName>
    <alternativeName>
        <fullName evidence="7">Rotamase plp</fullName>
    </alternativeName>
</protein>